<comment type="caution">
    <text evidence="2">The sequence shown here is derived from an EMBL/GenBank/DDBJ whole genome shotgun (WGS) entry which is preliminary data.</text>
</comment>
<evidence type="ECO:0000313" key="2">
    <source>
        <dbReference type="EMBL" id="RTZ90064.1"/>
    </source>
</evidence>
<gene>
    <name evidence="2" type="ORF">DSY93_05375</name>
</gene>
<name>A0A432H2I9_9DELT</name>
<accession>A0A432H2I9</accession>
<dbReference type="Gene3D" id="3.30.750.140">
    <property type="match status" value="1"/>
</dbReference>
<organism evidence="2 3">
    <name type="scientific">SAR324 cluster bacterium</name>
    <dbReference type="NCBI Taxonomy" id="2024889"/>
    <lineage>
        <taxon>Bacteria</taxon>
        <taxon>Deltaproteobacteria</taxon>
        <taxon>SAR324 cluster</taxon>
    </lineage>
</organism>
<evidence type="ECO:0000313" key="3">
    <source>
        <dbReference type="Proteomes" id="UP000288322"/>
    </source>
</evidence>
<dbReference type="InterPro" id="IPR021136">
    <property type="entry name" value="Flagellar_hook_control-like_C"/>
</dbReference>
<protein>
    <recommendedName>
        <fullName evidence="1">Flagellar hook-length control protein-like C-terminal domain-containing protein</fullName>
    </recommendedName>
</protein>
<sequence>MEAIGQKAVLSSTDEVIISDELGVDSGEMGEERMFDVTLDEILAEHPLDESLLEGLLEEDSLTASLASSILTQNQANPEFVEDIFGTAELSTIPAEVLDDNLWTEETHTARSKVLNKSEPFTQELIEVLDPRVVSDENTFQNLPSQGVAETGLQSILQESDLENPESLLQTVFHQAKPPEEGAEFSEDDLESVMQKNRNLPVQSEEDTEYSVLQKIFHQVKPPEEGAEFSEDDLQTVLQTNTGQQIPIKENNSVVQGPEPVQENLEGLLQKELQTVFHQGLKGNEKDATKPVAENLVKIMPAEIPPAAEKISPEQSLQVVANTKTEKSLLAADNFKEAEEFEGGVKSKTTAGLQMTDVENLSDSAEKVSLLPTEKLKAVESLKVVDNIKTSETLQTKTAEVLEGGVKSKMTEGLQMTDVENLSDSAEKVLLLPTEKLKAAESLKVADSIKTSETLQSKTAEVLEGGVKEKTTAGLQTAEKFKVTEEFEGGVKEKATAGLQMNSAEKSKDISENAFKQPLNQFRSLTSKETQLSSNVKSPVDSVSAPGINAVSELSGTSILKGTEVANSPNGNLRSADLPFNMEQVVSRVRILSGNGVEEMTLRLHPEELGQITLKIRQAGGNLTIDMRVDNMLAKQIVESGFDSLRSKFLDQEFSYKDLALNVDINERDSKYGGDRKYAEFDEEMFSPERGNKEELSALEETPIVRHRTDSGLNLYV</sequence>
<reference evidence="2 3" key="1">
    <citation type="submission" date="2018-06" db="EMBL/GenBank/DDBJ databases">
        <title>Combined omics and stable isotope probing to characterize newly discovered Mariana Back-Arc vent microbial communities.</title>
        <authorList>
            <person name="Trembath-Reichert E."/>
            <person name="Huber J.A."/>
        </authorList>
    </citation>
    <scope>NUCLEOTIDE SEQUENCE [LARGE SCALE GENOMIC DNA]</scope>
    <source>
        <strain evidence="2">MAG 151</strain>
    </source>
</reference>
<dbReference type="AlphaFoldDB" id="A0A432H2I9"/>
<proteinExistence type="predicted"/>
<feature type="domain" description="Flagellar hook-length control protein-like C-terminal" evidence="1">
    <location>
        <begin position="590"/>
        <end position="663"/>
    </location>
</feature>
<evidence type="ECO:0000259" key="1">
    <source>
        <dbReference type="Pfam" id="PF02120"/>
    </source>
</evidence>
<dbReference type="InterPro" id="IPR038610">
    <property type="entry name" value="FliK-like_C_sf"/>
</dbReference>
<dbReference type="EMBL" id="QNZH01000150">
    <property type="protein sequence ID" value="RTZ90064.1"/>
    <property type="molecule type" value="Genomic_DNA"/>
</dbReference>
<dbReference type="Proteomes" id="UP000288322">
    <property type="component" value="Unassembled WGS sequence"/>
</dbReference>
<dbReference type="CDD" id="cd17470">
    <property type="entry name" value="T3SS_Flik_C"/>
    <property type="match status" value="1"/>
</dbReference>
<dbReference type="Pfam" id="PF02120">
    <property type="entry name" value="Flg_hook"/>
    <property type="match status" value="1"/>
</dbReference>